<gene>
    <name evidence="3" type="ORF">OLMES_1292</name>
</gene>
<proteinExistence type="predicted"/>
<dbReference type="Gene3D" id="2.30.30.40">
    <property type="entry name" value="SH3 Domains"/>
    <property type="match status" value="1"/>
</dbReference>
<dbReference type="SMART" id="SM00287">
    <property type="entry name" value="SH3b"/>
    <property type="match status" value="1"/>
</dbReference>
<name>A0A1Y0I4N3_9GAMM</name>
<feature type="chain" id="PRO_5013163636" description="SH3b domain-containing protein" evidence="1">
    <location>
        <begin position="22"/>
        <end position="213"/>
    </location>
</feature>
<evidence type="ECO:0000313" key="3">
    <source>
        <dbReference type="EMBL" id="ARU55371.1"/>
    </source>
</evidence>
<reference evidence="3 4" key="1">
    <citation type="submission" date="2017-05" db="EMBL/GenBank/DDBJ databases">
        <title>Genomic insights into alkan degradation activity of Oleiphilus messinensis.</title>
        <authorList>
            <person name="Kozyavkin S.A."/>
            <person name="Slesarev A.I."/>
            <person name="Golyshin P.N."/>
            <person name="Korzhenkov A."/>
            <person name="Golyshina O.N."/>
            <person name="Toshchakov S.V."/>
        </authorList>
    </citation>
    <scope>NUCLEOTIDE SEQUENCE [LARGE SCALE GENOMIC DNA]</scope>
    <source>
        <strain evidence="3 4">ME102</strain>
    </source>
</reference>
<dbReference type="AlphaFoldDB" id="A0A1Y0I4N3"/>
<evidence type="ECO:0000256" key="1">
    <source>
        <dbReference type="SAM" id="SignalP"/>
    </source>
</evidence>
<protein>
    <recommendedName>
        <fullName evidence="2">SH3b domain-containing protein</fullName>
    </recommendedName>
</protein>
<dbReference type="KEGG" id="ome:OLMES_1292"/>
<sequence length="213" mass="23546">MFNLRKSIFTLAMAFPLIACADSDNSIPSPGDVRQDLDVTYLKVRNVKENDTLNLRAAPSAQSQILQKLSHDATGLLKIGEQNQWVQLSYFGVQGWVHGNYVDQATRPVLKGGASEVSCLGTEPHWNFNSRYPVVEFKYLGDSVSLWLDGPITEGQNATNIELLSASHPKALEKSLQAVVKTELCSDGMSDRDYPYSIEIISRQHGILSGCCR</sequence>
<dbReference type="EMBL" id="CP021425">
    <property type="protein sequence ID" value="ARU55371.1"/>
    <property type="molecule type" value="Genomic_DNA"/>
</dbReference>
<evidence type="ECO:0000313" key="4">
    <source>
        <dbReference type="Proteomes" id="UP000196027"/>
    </source>
</evidence>
<dbReference type="RefSeq" id="WP_087460488.1">
    <property type="nucleotide sequence ID" value="NZ_CP021425.1"/>
</dbReference>
<accession>A0A1Y0I4N3</accession>
<organism evidence="3 4">
    <name type="scientific">Oleiphilus messinensis</name>
    <dbReference type="NCBI Taxonomy" id="141451"/>
    <lineage>
        <taxon>Bacteria</taxon>
        <taxon>Pseudomonadati</taxon>
        <taxon>Pseudomonadota</taxon>
        <taxon>Gammaproteobacteria</taxon>
        <taxon>Oceanospirillales</taxon>
        <taxon>Oleiphilaceae</taxon>
        <taxon>Oleiphilus</taxon>
    </lineage>
</organism>
<dbReference type="Proteomes" id="UP000196027">
    <property type="component" value="Chromosome"/>
</dbReference>
<dbReference type="InterPro" id="IPR003646">
    <property type="entry name" value="SH3-like_bac-type"/>
</dbReference>
<feature type="signal peptide" evidence="1">
    <location>
        <begin position="1"/>
        <end position="21"/>
    </location>
</feature>
<keyword evidence="1" id="KW-0732">Signal</keyword>
<feature type="domain" description="SH3b" evidence="2">
    <location>
        <begin position="42"/>
        <end position="106"/>
    </location>
</feature>
<evidence type="ECO:0000259" key="2">
    <source>
        <dbReference type="SMART" id="SM00287"/>
    </source>
</evidence>
<keyword evidence="4" id="KW-1185">Reference proteome</keyword>
<dbReference type="OrthoDB" id="5348860at2"/>
<dbReference type="Pfam" id="PF08239">
    <property type="entry name" value="SH3_3"/>
    <property type="match status" value="1"/>
</dbReference>